<name>A0A8J2TBR5_ZYGB2</name>
<dbReference type="SMART" id="SM00220">
    <property type="entry name" value="S_TKc"/>
    <property type="match status" value="1"/>
</dbReference>
<dbReference type="Pfam" id="PF00069">
    <property type="entry name" value="Pkinase"/>
    <property type="match status" value="1"/>
</dbReference>
<dbReference type="SUPFAM" id="SSF56112">
    <property type="entry name" value="Protein kinase-like (PK-like)"/>
    <property type="match status" value="1"/>
</dbReference>
<dbReference type="InterPro" id="IPR011009">
    <property type="entry name" value="Kinase-like_dom_sf"/>
</dbReference>
<keyword evidence="6" id="KW-1185">Reference proteome</keyword>
<dbReference type="GO" id="GO:0007346">
    <property type="term" value="P:regulation of mitotic cell cycle"/>
    <property type="evidence" value="ECO:0007669"/>
    <property type="project" value="TreeGrafter"/>
</dbReference>
<dbReference type="PANTHER" id="PTHR24056">
    <property type="entry name" value="CELL DIVISION PROTEIN KINASE"/>
    <property type="match status" value="1"/>
</dbReference>
<dbReference type="GO" id="GO:0004674">
    <property type="term" value="F:protein serine/threonine kinase activity"/>
    <property type="evidence" value="ECO:0007669"/>
    <property type="project" value="TreeGrafter"/>
</dbReference>
<dbReference type="GO" id="GO:0005634">
    <property type="term" value="C:nucleus"/>
    <property type="evidence" value="ECO:0007669"/>
    <property type="project" value="TreeGrafter"/>
</dbReference>
<organism evidence="5 6">
    <name type="scientific">Zygosaccharomyces bailii (strain CLIB 213 / ATCC 58445 / CBS 680 / BCRC 21525 / NBRC 1098 / NCYC 1416 / NRRL Y-2227)</name>
    <dbReference type="NCBI Taxonomy" id="1333698"/>
    <lineage>
        <taxon>Eukaryota</taxon>
        <taxon>Fungi</taxon>
        <taxon>Dikarya</taxon>
        <taxon>Ascomycota</taxon>
        <taxon>Saccharomycotina</taxon>
        <taxon>Saccharomycetes</taxon>
        <taxon>Saccharomycetales</taxon>
        <taxon>Saccharomycetaceae</taxon>
        <taxon>Zygosaccharomyces</taxon>
    </lineage>
</organism>
<gene>
    <name evidence="5" type="ORF">BN860_00430g</name>
</gene>
<dbReference type="Proteomes" id="UP000019375">
    <property type="component" value="Unassembled WGS sequence"/>
</dbReference>
<dbReference type="CDD" id="cd00180">
    <property type="entry name" value="PKc"/>
    <property type="match status" value="1"/>
</dbReference>
<sequence>MISLDELRGLKTLKHTRFATISQQGQFVVKSICKDIAVPPHDSRSELAILKKLSKFHDTHVVELLDYHSDEESLKLLFPFYELDLEEYMRSCYKPPKKRSKMLNPYYALTGDAGHQQQQSTCKNHFDISKHAHDFFLQLSLALQFIHSKGIIHRDLKPQNVLMRNEGCPLLVLTDFGISYDTQDALQTKRESFDAKITDVSTSIYKAPELLFGVRNYTYAVDIWALLILISQWFQEETLWPPTNLPAMVDDGSGQLGDGESGSDIRLILSIFSKLGIPSIQEWEEVARYGSSAAFEGMFGSNGDGNYLAKKSHEDQLQTLYELMPRLTDIEDEVIKGSIERCILGMIPFESSERWDSKRIVEELSHL</sequence>
<dbReference type="PANTHER" id="PTHR24056:SF508">
    <property type="entry name" value="CYCLIN-DEPENDENT KINASE 10"/>
    <property type="match status" value="1"/>
</dbReference>
<dbReference type="InterPro" id="IPR000719">
    <property type="entry name" value="Prot_kinase_dom"/>
</dbReference>
<dbReference type="AlphaFoldDB" id="A0A8J2TBR5"/>
<dbReference type="GO" id="GO:0009891">
    <property type="term" value="P:positive regulation of biosynthetic process"/>
    <property type="evidence" value="ECO:0007669"/>
    <property type="project" value="UniProtKB-ARBA"/>
</dbReference>
<protein>
    <submittedName>
        <fullName evidence="5">ZYBA0S15-00430g1_1</fullName>
    </submittedName>
</protein>
<dbReference type="GO" id="GO:0006355">
    <property type="term" value="P:regulation of DNA-templated transcription"/>
    <property type="evidence" value="ECO:0007669"/>
    <property type="project" value="UniProtKB-ARBA"/>
</dbReference>
<dbReference type="PROSITE" id="PS50011">
    <property type="entry name" value="PROTEIN_KINASE_DOM"/>
    <property type="match status" value="1"/>
</dbReference>
<dbReference type="EMBL" id="HG316468">
    <property type="protein sequence ID" value="CDF91870.1"/>
    <property type="molecule type" value="Genomic_DNA"/>
</dbReference>
<evidence type="ECO:0000256" key="3">
    <source>
        <dbReference type="ARBA" id="ARBA00022840"/>
    </source>
</evidence>
<evidence type="ECO:0000313" key="6">
    <source>
        <dbReference type="Proteomes" id="UP000019375"/>
    </source>
</evidence>
<comment type="similarity">
    <text evidence="1">Belongs to the protein kinase superfamily. CMGC Ser/Thr protein kinase family. CDC2/CDKX subfamily.</text>
</comment>
<dbReference type="GO" id="GO:0000307">
    <property type="term" value="C:cyclin-dependent protein kinase holoenzyme complex"/>
    <property type="evidence" value="ECO:0007669"/>
    <property type="project" value="UniProtKB-ARBA"/>
</dbReference>
<proteinExistence type="inferred from homology"/>
<dbReference type="InterPro" id="IPR008271">
    <property type="entry name" value="Ser/Thr_kinase_AS"/>
</dbReference>
<dbReference type="GO" id="GO:0005524">
    <property type="term" value="F:ATP binding"/>
    <property type="evidence" value="ECO:0007669"/>
    <property type="project" value="UniProtKB-KW"/>
</dbReference>
<dbReference type="Gene3D" id="1.10.510.10">
    <property type="entry name" value="Transferase(Phosphotransferase) domain 1"/>
    <property type="match status" value="1"/>
</dbReference>
<dbReference type="PROSITE" id="PS00108">
    <property type="entry name" value="PROTEIN_KINASE_ST"/>
    <property type="match status" value="1"/>
</dbReference>
<accession>A0A8J2TBR5</accession>
<feature type="domain" description="Protein kinase" evidence="4">
    <location>
        <begin position="1"/>
        <end position="367"/>
    </location>
</feature>
<dbReference type="OrthoDB" id="413582at2759"/>
<keyword evidence="3" id="KW-0067">ATP-binding</keyword>
<reference evidence="6" key="1">
    <citation type="journal article" date="2013" name="Genome Announc.">
        <title>Genome sequence of the food spoilage yeast Zygosaccharomyces bailii CLIB 213(T).</title>
        <authorList>
            <person name="Galeote V."/>
            <person name="Bigey F."/>
            <person name="Devillers H."/>
            <person name="Neuveglise C."/>
            <person name="Dequin S."/>
        </authorList>
    </citation>
    <scope>NUCLEOTIDE SEQUENCE [LARGE SCALE GENOMIC DNA]</scope>
    <source>
        <strain evidence="6">CLIB 213 / ATCC 58445 / CBS 680 / CCRC 21525 / NBRC 1098 / NCYC 1416 / NRRL Y-2227</strain>
    </source>
</reference>
<evidence type="ECO:0000259" key="4">
    <source>
        <dbReference type="PROSITE" id="PS50011"/>
    </source>
</evidence>
<evidence type="ECO:0000256" key="1">
    <source>
        <dbReference type="ARBA" id="ARBA00006485"/>
    </source>
</evidence>
<keyword evidence="2" id="KW-0547">Nucleotide-binding</keyword>
<evidence type="ECO:0000313" key="5">
    <source>
        <dbReference type="EMBL" id="CDF91870.1"/>
    </source>
</evidence>
<dbReference type="InterPro" id="IPR050108">
    <property type="entry name" value="CDK"/>
</dbReference>
<evidence type="ECO:0000256" key="2">
    <source>
        <dbReference type="ARBA" id="ARBA00022741"/>
    </source>
</evidence>